<evidence type="ECO:0000259" key="4">
    <source>
        <dbReference type="Pfam" id="PF00892"/>
    </source>
</evidence>
<feature type="transmembrane region" description="Helical" evidence="3">
    <location>
        <begin position="228"/>
        <end position="247"/>
    </location>
</feature>
<dbReference type="EMBL" id="JACRSN010000001">
    <property type="protein sequence ID" value="MBC8532484.1"/>
    <property type="molecule type" value="Genomic_DNA"/>
</dbReference>
<evidence type="ECO:0000256" key="2">
    <source>
        <dbReference type="SAM" id="MobiDB-lite"/>
    </source>
</evidence>
<dbReference type="AlphaFoldDB" id="A0A926D7W8"/>
<dbReference type="InterPro" id="IPR037185">
    <property type="entry name" value="EmrE-like"/>
</dbReference>
<evidence type="ECO:0000313" key="6">
    <source>
        <dbReference type="Proteomes" id="UP000651482"/>
    </source>
</evidence>
<dbReference type="InterPro" id="IPR000620">
    <property type="entry name" value="EamA_dom"/>
</dbReference>
<keyword evidence="3" id="KW-0472">Membrane</keyword>
<dbReference type="PANTHER" id="PTHR22911">
    <property type="entry name" value="ACYL-MALONYL CONDENSING ENZYME-RELATED"/>
    <property type="match status" value="1"/>
</dbReference>
<feature type="transmembrane region" description="Helical" evidence="3">
    <location>
        <begin position="116"/>
        <end position="135"/>
    </location>
</feature>
<gene>
    <name evidence="5" type="ORF">IAG03_00410</name>
</gene>
<comment type="similarity">
    <text evidence="1">Belongs to the EamA transporter family.</text>
</comment>
<feature type="domain" description="EamA" evidence="4">
    <location>
        <begin position="6"/>
        <end position="130"/>
    </location>
</feature>
<dbReference type="Proteomes" id="UP000651482">
    <property type="component" value="Unassembled WGS sequence"/>
</dbReference>
<organism evidence="5 6">
    <name type="scientific">Yeguia hominis</name>
    <dbReference type="NCBI Taxonomy" id="2763662"/>
    <lineage>
        <taxon>Bacteria</taxon>
        <taxon>Bacillati</taxon>
        <taxon>Bacillota</taxon>
        <taxon>Clostridia</taxon>
        <taxon>Eubacteriales</taxon>
        <taxon>Yeguiaceae</taxon>
        <taxon>Yeguia</taxon>
    </lineage>
</organism>
<keyword evidence="6" id="KW-1185">Reference proteome</keyword>
<dbReference type="SUPFAM" id="SSF103481">
    <property type="entry name" value="Multidrug resistance efflux transporter EmrE"/>
    <property type="match status" value="2"/>
</dbReference>
<accession>A0A926D7W8</accession>
<dbReference type="GO" id="GO:0016020">
    <property type="term" value="C:membrane"/>
    <property type="evidence" value="ECO:0007669"/>
    <property type="project" value="InterPro"/>
</dbReference>
<comment type="caution">
    <text evidence="5">The sequence shown here is derived from an EMBL/GenBank/DDBJ whole genome shotgun (WGS) entry which is preliminary data.</text>
</comment>
<sequence>MPKTRSGALCILAASLLFSTGGILIKLIPWSALAINSARCFLGAIVIGIYMAIRNHRLALRGPVLIGAICMAGTVTLFTMATKMTTAANAIVLQYTAPIFVMLFLWVFYHQKPRRADFITCLFVLLGIICCFLESFSSGNIAGDIVAILAGISYAGVCMLNVSPKADALSSILLGQLLGALAGLPALFREADYRPQPMLCLLALGVLQVGLAYVFFSEGLRSTPPVAVSLICGIEPVLNPLWVAIFYREHLGVLAIVGAAIVLVSILTYQFRHSAPKSSNIPQTSPPNQPCDPANLKESS</sequence>
<evidence type="ECO:0000313" key="5">
    <source>
        <dbReference type="EMBL" id="MBC8532484.1"/>
    </source>
</evidence>
<keyword evidence="3" id="KW-0812">Transmembrane</keyword>
<proteinExistence type="inferred from homology"/>
<name>A0A926D7W8_9FIRM</name>
<feature type="transmembrane region" description="Helical" evidence="3">
    <location>
        <begin position="141"/>
        <end position="162"/>
    </location>
</feature>
<evidence type="ECO:0000256" key="1">
    <source>
        <dbReference type="ARBA" id="ARBA00007362"/>
    </source>
</evidence>
<dbReference type="PANTHER" id="PTHR22911:SF79">
    <property type="entry name" value="MOBA-LIKE NTP TRANSFERASE DOMAIN-CONTAINING PROTEIN"/>
    <property type="match status" value="1"/>
</dbReference>
<feature type="domain" description="EamA" evidence="4">
    <location>
        <begin position="142"/>
        <end position="267"/>
    </location>
</feature>
<feature type="transmembrane region" description="Helical" evidence="3">
    <location>
        <begin position="87"/>
        <end position="109"/>
    </location>
</feature>
<feature type="region of interest" description="Disordered" evidence="2">
    <location>
        <begin position="277"/>
        <end position="300"/>
    </location>
</feature>
<dbReference type="RefSeq" id="WP_249317675.1">
    <property type="nucleotide sequence ID" value="NZ_JACRSN010000001.1"/>
</dbReference>
<protein>
    <submittedName>
        <fullName evidence="5">EamA family transporter</fullName>
    </submittedName>
</protein>
<evidence type="ECO:0000256" key="3">
    <source>
        <dbReference type="SAM" id="Phobius"/>
    </source>
</evidence>
<feature type="transmembrane region" description="Helical" evidence="3">
    <location>
        <begin position="169"/>
        <end position="188"/>
    </location>
</feature>
<reference evidence="5" key="1">
    <citation type="submission" date="2020-08" db="EMBL/GenBank/DDBJ databases">
        <title>Genome public.</title>
        <authorList>
            <person name="Liu C."/>
            <person name="Sun Q."/>
        </authorList>
    </citation>
    <scope>NUCLEOTIDE SEQUENCE</scope>
    <source>
        <strain evidence="5">NSJ-40</strain>
    </source>
</reference>
<feature type="transmembrane region" description="Helical" evidence="3">
    <location>
        <begin position="32"/>
        <end position="52"/>
    </location>
</feature>
<keyword evidence="3" id="KW-1133">Transmembrane helix</keyword>
<dbReference type="Pfam" id="PF00892">
    <property type="entry name" value="EamA"/>
    <property type="match status" value="2"/>
</dbReference>
<feature type="transmembrane region" description="Helical" evidence="3">
    <location>
        <begin position="64"/>
        <end position="81"/>
    </location>
</feature>
<feature type="transmembrane region" description="Helical" evidence="3">
    <location>
        <begin position="194"/>
        <end position="216"/>
    </location>
</feature>
<feature type="transmembrane region" description="Helical" evidence="3">
    <location>
        <begin position="253"/>
        <end position="271"/>
    </location>
</feature>